<feature type="transmembrane region" description="Helical" evidence="5">
    <location>
        <begin position="291"/>
        <end position="312"/>
    </location>
</feature>
<dbReference type="AlphaFoldDB" id="U4LJ08"/>
<dbReference type="STRING" id="1076935.U4LJ08"/>
<sequence>MDTPTALETPAQTRMTPPVMPSPLSPAEQARIRRERRQAKVREGGTSRLSKITSTQGSDFRKNELEVDPPSRPTSSSSAARSVSPAADPPEIDISRILGTLPPRPSAMQAHAAAHFASQPSPEDELREAYMMDQLYSQRKGAKPQEEPSPGGMDPMMMLMQQIAGAGGGMGGMPGMPPGMEGLMGDMGGMGGIPGMGGMPGMGAMPGAQPQQEKKDKWQMLWTVVHAIFATMLAIWAVRSSAVKFDGTELSRADSKFLSRDEKPQLFWYFATMELLLQSGRFFLEKGRPPPGSMLTTIAGFLPMPFAGYLHTLARYSVFLWTILADAGVVIFVLGVVAWWNM</sequence>
<feature type="compositionally biased region" description="Polar residues" evidence="4">
    <location>
        <begin position="47"/>
        <end position="58"/>
    </location>
</feature>
<dbReference type="PANTHER" id="PTHR28263">
    <property type="entry name" value="GOLGI TO ER TRAFFIC PROTEIN 2"/>
    <property type="match status" value="1"/>
</dbReference>
<dbReference type="OrthoDB" id="5393181at2759"/>
<feature type="transmembrane region" description="Helical" evidence="5">
    <location>
        <begin position="318"/>
        <end position="340"/>
    </location>
</feature>
<feature type="compositionally biased region" description="Low complexity" evidence="4">
    <location>
        <begin position="73"/>
        <end position="86"/>
    </location>
</feature>
<evidence type="ECO:0000256" key="4">
    <source>
        <dbReference type="SAM" id="MobiDB-lite"/>
    </source>
</evidence>
<gene>
    <name evidence="6" type="ORF">PCON_12359</name>
</gene>
<keyword evidence="3 5" id="KW-0472">Membrane</keyword>
<dbReference type="EMBL" id="HF935724">
    <property type="protein sequence ID" value="CCX32089.1"/>
    <property type="molecule type" value="Genomic_DNA"/>
</dbReference>
<dbReference type="Pfam" id="PF08690">
    <property type="entry name" value="GET2"/>
    <property type="match status" value="1"/>
</dbReference>
<keyword evidence="2 5" id="KW-1133">Transmembrane helix</keyword>
<evidence type="ECO:0000256" key="3">
    <source>
        <dbReference type="ARBA" id="ARBA00023136"/>
    </source>
</evidence>
<evidence type="ECO:0000256" key="5">
    <source>
        <dbReference type="SAM" id="Phobius"/>
    </source>
</evidence>
<protein>
    <submittedName>
        <fullName evidence="6">Similar to Sad1-interacting factor 1 acc. no. O74843</fullName>
    </submittedName>
</protein>
<proteinExistence type="predicted"/>
<dbReference type="eggNOG" id="ENOG502S1RY">
    <property type="taxonomic scope" value="Eukaryota"/>
</dbReference>
<evidence type="ECO:0000256" key="1">
    <source>
        <dbReference type="ARBA" id="ARBA00022692"/>
    </source>
</evidence>
<dbReference type="GO" id="GO:0006890">
    <property type="term" value="P:retrograde vesicle-mediated transport, Golgi to endoplasmic reticulum"/>
    <property type="evidence" value="ECO:0007669"/>
    <property type="project" value="TreeGrafter"/>
</dbReference>
<name>U4LJ08_PYROM</name>
<evidence type="ECO:0000313" key="6">
    <source>
        <dbReference type="EMBL" id="CCX32089.1"/>
    </source>
</evidence>
<feature type="region of interest" description="Disordered" evidence="4">
    <location>
        <begin position="1"/>
        <end position="91"/>
    </location>
</feature>
<reference evidence="6 7" key="1">
    <citation type="journal article" date="2013" name="PLoS Genet.">
        <title>The genome and development-dependent transcriptomes of Pyronema confluens: a window into fungal evolution.</title>
        <authorList>
            <person name="Traeger S."/>
            <person name="Altegoer F."/>
            <person name="Freitag M."/>
            <person name="Gabaldon T."/>
            <person name="Kempken F."/>
            <person name="Kumar A."/>
            <person name="Marcet-Houben M."/>
            <person name="Poggeler S."/>
            <person name="Stajich J.E."/>
            <person name="Nowrousian M."/>
        </authorList>
    </citation>
    <scope>NUCLEOTIDE SEQUENCE [LARGE SCALE GENOMIC DNA]</scope>
    <source>
        <strain evidence="7">CBS 100304</strain>
        <tissue evidence="6">Vegetative mycelium</tissue>
    </source>
</reference>
<dbReference type="Proteomes" id="UP000018144">
    <property type="component" value="Unassembled WGS sequence"/>
</dbReference>
<organism evidence="6 7">
    <name type="scientific">Pyronema omphalodes (strain CBS 100304)</name>
    <name type="common">Pyronema confluens</name>
    <dbReference type="NCBI Taxonomy" id="1076935"/>
    <lineage>
        <taxon>Eukaryota</taxon>
        <taxon>Fungi</taxon>
        <taxon>Dikarya</taxon>
        <taxon>Ascomycota</taxon>
        <taxon>Pezizomycotina</taxon>
        <taxon>Pezizomycetes</taxon>
        <taxon>Pezizales</taxon>
        <taxon>Pyronemataceae</taxon>
        <taxon>Pyronema</taxon>
    </lineage>
</organism>
<keyword evidence="7" id="KW-1185">Reference proteome</keyword>
<accession>U4LJ08</accession>
<dbReference type="PANTHER" id="PTHR28263:SF1">
    <property type="entry name" value="GOLGI TO ER TRAFFIC PROTEIN 2"/>
    <property type="match status" value="1"/>
</dbReference>
<dbReference type="OMA" id="MRYGQIF"/>
<evidence type="ECO:0000256" key="2">
    <source>
        <dbReference type="ARBA" id="ARBA00022989"/>
    </source>
</evidence>
<dbReference type="InterPro" id="IPR028143">
    <property type="entry name" value="Get2/sif1"/>
</dbReference>
<evidence type="ECO:0000313" key="7">
    <source>
        <dbReference type="Proteomes" id="UP000018144"/>
    </source>
</evidence>
<feature type="transmembrane region" description="Helical" evidence="5">
    <location>
        <begin position="220"/>
        <end position="238"/>
    </location>
</feature>
<keyword evidence="1 5" id="KW-0812">Transmembrane</keyword>